<dbReference type="InterPro" id="IPR047961">
    <property type="entry name" value="Transp_suffix-like"/>
</dbReference>
<feature type="transmembrane region" description="Helical" evidence="1">
    <location>
        <begin position="49"/>
        <end position="70"/>
    </location>
</feature>
<keyword evidence="1" id="KW-1133">Transmembrane helix</keyword>
<keyword evidence="1" id="KW-0472">Membrane</keyword>
<organism evidence="2 3">
    <name type="scientific">Paenibacillus dokdonensis</name>
    <dbReference type="NCBI Taxonomy" id="2567944"/>
    <lineage>
        <taxon>Bacteria</taxon>
        <taxon>Bacillati</taxon>
        <taxon>Bacillota</taxon>
        <taxon>Bacilli</taxon>
        <taxon>Bacillales</taxon>
        <taxon>Paenibacillaceae</taxon>
        <taxon>Paenibacillus</taxon>
    </lineage>
</organism>
<dbReference type="NCBIfam" id="NF033684">
    <property type="entry name" value="suffix_2_RND"/>
    <property type="match status" value="1"/>
</dbReference>
<dbReference type="RefSeq" id="WP_326090201.1">
    <property type="nucleotide sequence ID" value="NZ_JARLKZ010000016.1"/>
</dbReference>
<name>A0ABU6GT71_9BACL</name>
<evidence type="ECO:0000313" key="3">
    <source>
        <dbReference type="Proteomes" id="UP001344632"/>
    </source>
</evidence>
<gene>
    <name evidence="2" type="ORF">P4H66_21675</name>
</gene>
<dbReference type="EMBL" id="JARLKZ010000016">
    <property type="protein sequence ID" value="MEC0242423.1"/>
    <property type="molecule type" value="Genomic_DNA"/>
</dbReference>
<dbReference type="Proteomes" id="UP001344632">
    <property type="component" value="Unassembled WGS sequence"/>
</dbReference>
<proteinExistence type="predicted"/>
<keyword evidence="1" id="KW-0812">Transmembrane</keyword>
<protein>
    <submittedName>
        <fullName evidence="2">Transporter suffix domain-containing protein</fullName>
    </submittedName>
</protein>
<keyword evidence="3" id="KW-1185">Reference proteome</keyword>
<accession>A0ABU6GT71</accession>
<comment type="caution">
    <text evidence="2">The sequence shown here is derived from an EMBL/GenBank/DDBJ whole genome shotgun (WGS) entry which is preliminary data.</text>
</comment>
<feature type="transmembrane region" description="Helical" evidence="1">
    <location>
        <begin position="16"/>
        <end position="37"/>
    </location>
</feature>
<evidence type="ECO:0000256" key="1">
    <source>
        <dbReference type="SAM" id="Phobius"/>
    </source>
</evidence>
<evidence type="ECO:0000313" key="2">
    <source>
        <dbReference type="EMBL" id="MEC0242423.1"/>
    </source>
</evidence>
<reference evidence="2 3" key="1">
    <citation type="submission" date="2023-03" db="EMBL/GenBank/DDBJ databases">
        <title>Bacillus Genome Sequencing.</title>
        <authorList>
            <person name="Dunlap C."/>
        </authorList>
    </citation>
    <scope>NUCLEOTIDE SEQUENCE [LARGE SCALE GENOMIC DNA]</scope>
    <source>
        <strain evidence="2 3">BD-525</strain>
    </source>
</reference>
<sequence>MEKEMVSIEKKQKKTLFYKLGIGLLMISLLLWLIPVITPFTSLPTRIKAGVITGSIIIAEIMFWVGALLVGKEVAAKFKSYLNPKKWRKKSQGQKHER</sequence>